<organism evidence="1">
    <name type="scientific">marine sediment metagenome</name>
    <dbReference type="NCBI Taxonomy" id="412755"/>
    <lineage>
        <taxon>unclassified sequences</taxon>
        <taxon>metagenomes</taxon>
        <taxon>ecological metagenomes</taxon>
    </lineage>
</organism>
<reference evidence="1" key="1">
    <citation type="journal article" date="2015" name="Nature">
        <title>Complex archaea that bridge the gap between prokaryotes and eukaryotes.</title>
        <authorList>
            <person name="Spang A."/>
            <person name="Saw J.H."/>
            <person name="Jorgensen S.L."/>
            <person name="Zaremba-Niedzwiedzka K."/>
            <person name="Martijn J."/>
            <person name="Lind A.E."/>
            <person name="van Eijk R."/>
            <person name="Schleper C."/>
            <person name="Guy L."/>
            <person name="Ettema T.J."/>
        </authorList>
    </citation>
    <scope>NUCLEOTIDE SEQUENCE</scope>
</reference>
<name>A0A0F9DKA3_9ZZZZ</name>
<gene>
    <name evidence="1" type="ORF">LCGC14_2188090</name>
</gene>
<dbReference type="EMBL" id="LAZR01028582">
    <property type="protein sequence ID" value="KKL62153.1"/>
    <property type="molecule type" value="Genomic_DNA"/>
</dbReference>
<evidence type="ECO:0000313" key="1">
    <source>
        <dbReference type="EMBL" id="KKL62153.1"/>
    </source>
</evidence>
<comment type="caution">
    <text evidence="1">The sequence shown here is derived from an EMBL/GenBank/DDBJ whole genome shotgun (WGS) entry which is preliminary data.</text>
</comment>
<proteinExistence type="predicted"/>
<accession>A0A0F9DKA3</accession>
<protein>
    <submittedName>
        <fullName evidence="1">Uncharacterized protein</fullName>
    </submittedName>
</protein>
<dbReference type="AlphaFoldDB" id="A0A0F9DKA3"/>
<sequence length="63" mass="7259">MKLKDLKVGDMIRYQFEGGNKRIGIIIKLNKKVNSIYPVKVTSPITNISQLLMQIEIIEKIEN</sequence>